<keyword evidence="5" id="KW-1185">Reference proteome</keyword>
<evidence type="ECO:0000313" key="4">
    <source>
        <dbReference type="EMBL" id="KAA1109384.1"/>
    </source>
</evidence>
<comment type="caution">
    <text evidence="4">The sequence shown here is derived from an EMBL/GenBank/DDBJ whole genome shotgun (WGS) entry which is preliminary data.</text>
</comment>
<evidence type="ECO:0000313" key="6">
    <source>
        <dbReference type="Proteomes" id="UP000325313"/>
    </source>
</evidence>
<protein>
    <submittedName>
        <fullName evidence="4">Uncharacterized protein</fullName>
    </submittedName>
</protein>
<proteinExistence type="predicted"/>
<dbReference type="AlphaFoldDB" id="A0A5B0Q8V0"/>
<accession>A0A5B0Q8V0</accession>
<feature type="coiled-coil region" evidence="1">
    <location>
        <begin position="99"/>
        <end position="126"/>
    </location>
</feature>
<evidence type="ECO:0000313" key="3">
    <source>
        <dbReference type="EMBL" id="KAA1106328.1"/>
    </source>
</evidence>
<dbReference type="Proteomes" id="UP000324748">
    <property type="component" value="Unassembled WGS sequence"/>
</dbReference>
<gene>
    <name evidence="3" type="ORF">PGT21_033345</name>
    <name evidence="4" type="ORF">PGTUg99_031498</name>
</gene>
<feature type="signal peptide" evidence="2">
    <location>
        <begin position="1"/>
        <end position="18"/>
    </location>
</feature>
<evidence type="ECO:0000256" key="2">
    <source>
        <dbReference type="SAM" id="SignalP"/>
    </source>
</evidence>
<evidence type="ECO:0000313" key="5">
    <source>
        <dbReference type="Proteomes" id="UP000324748"/>
    </source>
</evidence>
<feature type="chain" id="PRO_5036137942" evidence="2">
    <location>
        <begin position="19"/>
        <end position="320"/>
    </location>
</feature>
<evidence type="ECO:0000256" key="1">
    <source>
        <dbReference type="SAM" id="Coils"/>
    </source>
</evidence>
<name>A0A5B0Q8V0_PUCGR</name>
<dbReference type="Proteomes" id="UP000325313">
    <property type="component" value="Unassembled WGS sequence"/>
</dbReference>
<sequence>MLLTKILVSLQILCYYNASSSIIPKSFKSLVKRSGGNLEGIVHTDFKETKAADDSALSSSSRKIDEINESHNVDGVTGDMVPEQIMGSNDDFNHGKSGISNTDKNLEDLKDRAQQIKRNLNEHGSNSIQKDIGEFNKLTRNLKENESYLEEILEKYYHAPTTQDPKLSKEYYDKQNKSFVQSLTELQKRMCWEFIEEIKDIPENQILKHDYELKNMYHGKWKNFMDNLDEQQKTGFSFVIQADTRTVTIHNLVQNVLKNLITTLHDSPQIEVQDLLETMEYLDFLLKSSKINKNLSWQQELENLQSIQKLIHKSAPQISK</sequence>
<dbReference type="EMBL" id="VDEP01000305">
    <property type="protein sequence ID" value="KAA1109384.1"/>
    <property type="molecule type" value="Genomic_DNA"/>
</dbReference>
<keyword evidence="2" id="KW-0732">Signal</keyword>
<organism evidence="4 6">
    <name type="scientific">Puccinia graminis f. sp. tritici</name>
    <dbReference type="NCBI Taxonomy" id="56615"/>
    <lineage>
        <taxon>Eukaryota</taxon>
        <taxon>Fungi</taxon>
        <taxon>Dikarya</taxon>
        <taxon>Basidiomycota</taxon>
        <taxon>Pucciniomycotina</taxon>
        <taxon>Pucciniomycetes</taxon>
        <taxon>Pucciniales</taxon>
        <taxon>Pucciniaceae</taxon>
        <taxon>Puccinia</taxon>
    </lineage>
</organism>
<reference evidence="5 6" key="1">
    <citation type="submission" date="2019-05" db="EMBL/GenBank/DDBJ databases">
        <title>Emergence of the Ug99 lineage of the wheat stem rust pathogen through somatic hybridization.</title>
        <authorList>
            <person name="Li F."/>
            <person name="Upadhyaya N.M."/>
            <person name="Sperschneider J."/>
            <person name="Matny O."/>
            <person name="Nguyen-Phuc H."/>
            <person name="Mago R."/>
            <person name="Raley C."/>
            <person name="Miller M.E."/>
            <person name="Silverstein K.A.T."/>
            <person name="Henningsen E."/>
            <person name="Hirsch C.D."/>
            <person name="Visser B."/>
            <person name="Pretorius Z.A."/>
            <person name="Steffenson B.J."/>
            <person name="Schwessinger B."/>
            <person name="Dodds P.N."/>
            <person name="Figueroa M."/>
        </authorList>
    </citation>
    <scope>NUCLEOTIDE SEQUENCE [LARGE SCALE GENOMIC DNA]</scope>
    <source>
        <strain evidence="3">21-0</strain>
        <strain evidence="4 6">Ug99</strain>
    </source>
</reference>
<keyword evidence="1" id="KW-0175">Coiled coil</keyword>
<dbReference type="EMBL" id="VSWC01000040">
    <property type="protein sequence ID" value="KAA1106328.1"/>
    <property type="molecule type" value="Genomic_DNA"/>
</dbReference>